<name>A0AC34Q949_9BILA</name>
<sequence length="268" mass="30888">MGSISQLPAHQLNIAHSGAETDHMPDQAKELIRRLYWMNTTDLTMNLNNEWVLVFVTIGTEELCAKCDEPNMNALKTALLTLRKGIPKAMVVLVGPVHVTKNTALTYNLLKPRCSCLSRISDRKLRIIQKRWKDAFRNLEDEFNRREFPNFEILALPLLEIISRYPETLFISEKPLLNRKGHAYAAKWLWNRMIAGPKYNASKMPLSEDAYYCPSLGCPYFRTSRNLQHCSTITISEYNRIMATTLRPGHLVTHNPKKEIMQSHIVSY</sequence>
<dbReference type="WBParaSite" id="JU765_v2.g13937.t1">
    <property type="protein sequence ID" value="JU765_v2.g13937.t1"/>
    <property type="gene ID" value="JU765_v2.g13937"/>
</dbReference>
<proteinExistence type="predicted"/>
<evidence type="ECO:0000313" key="2">
    <source>
        <dbReference type="WBParaSite" id="JU765_v2.g13937.t1"/>
    </source>
</evidence>
<protein>
    <submittedName>
        <fullName evidence="2">Uncharacterized protein</fullName>
    </submittedName>
</protein>
<evidence type="ECO:0000313" key="1">
    <source>
        <dbReference type="Proteomes" id="UP000887576"/>
    </source>
</evidence>
<reference evidence="2" key="1">
    <citation type="submission" date="2022-11" db="UniProtKB">
        <authorList>
            <consortium name="WormBaseParasite"/>
        </authorList>
    </citation>
    <scope>IDENTIFICATION</scope>
</reference>
<organism evidence="1 2">
    <name type="scientific">Panagrolaimus sp. JU765</name>
    <dbReference type="NCBI Taxonomy" id="591449"/>
    <lineage>
        <taxon>Eukaryota</taxon>
        <taxon>Metazoa</taxon>
        <taxon>Ecdysozoa</taxon>
        <taxon>Nematoda</taxon>
        <taxon>Chromadorea</taxon>
        <taxon>Rhabditida</taxon>
        <taxon>Tylenchina</taxon>
        <taxon>Panagrolaimomorpha</taxon>
        <taxon>Panagrolaimoidea</taxon>
        <taxon>Panagrolaimidae</taxon>
        <taxon>Panagrolaimus</taxon>
    </lineage>
</organism>
<accession>A0AC34Q949</accession>
<dbReference type="Proteomes" id="UP000887576">
    <property type="component" value="Unplaced"/>
</dbReference>